<dbReference type="RefSeq" id="WP_128753315.1">
    <property type="nucleotide sequence ID" value="NZ_CP035282.1"/>
</dbReference>
<keyword evidence="1" id="KW-0472">Membrane</keyword>
<accession>A0A410QGK5</accession>
<protein>
    <submittedName>
        <fullName evidence="2">Uncharacterized protein</fullName>
    </submittedName>
</protein>
<reference evidence="3" key="1">
    <citation type="submission" date="2019-01" db="EMBL/GenBank/DDBJ databases">
        <title>Draft genomes of a novel of Sporanaerobacter strains.</title>
        <authorList>
            <person name="Ma S."/>
        </authorList>
    </citation>
    <scope>NUCLEOTIDE SEQUENCE [LARGE SCALE GENOMIC DNA]</scope>
    <source>
        <strain evidence="3">NJN-17</strain>
    </source>
</reference>
<sequence>MNLRILQMYLNKKISFLQIVRSILGHGVLCKSKILFIFALLSLFDIFKETKLVLLPICTFSFLLSLAVEESLHVLTAVHLGRFSAIQGIILRVIYIKTIPLLCYSASVRFTKSDLKEKDLASIAFNGAFFSFLFSLTVVIIIYFLKIRYRKPIAISLLILPILSLFPSKIVGYESDGYIFVKALKHTSNIRYVFDTIKSMFINTNY</sequence>
<evidence type="ECO:0000313" key="3">
    <source>
        <dbReference type="Proteomes" id="UP000287969"/>
    </source>
</evidence>
<proteinExistence type="predicted"/>
<dbReference type="AlphaFoldDB" id="A0A410QGK5"/>
<dbReference type="KEGG" id="spoa:EQM13_16870"/>
<organism evidence="2 3">
    <name type="scientific">Acidilutibacter cellobiosedens</name>
    <dbReference type="NCBI Taxonomy" id="2507161"/>
    <lineage>
        <taxon>Bacteria</taxon>
        <taxon>Bacillati</taxon>
        <taxon>Bacillota</taxon>
        <taxon>Tissierellia</taxon>
        <taxon>Tissierellales</taxon>
        <taxon>Acidilutibacteraceae</taxon>
        <taxon>Acidilutibacter</taxon>
    </lineage>
</organism>
<keyword evidence="3" id="KW-1185">Reference proteome</keyword>
<feature type="transmembrane region" description="Helical" evidence="1">
    <location>
        <begin position="89"/>
        <end position="108"/>
    </location>
</feature>
<gene>
    <name evidence="2" type="ORF">EQM13_16870</name>
</gene>
<evidence type="ECO:0000256" key="1">
    <source>
        <dbReference type="SAM" id="Phobius"/>
    </source>
</evidence>
<dbReference type="EMBL" id="CP035282">
    <property type="protein sequence ID" value="QAT63121.1"/>
    <property type="molecule type" value="Genomic_DNA"/>
</dbReference>
<keyword evidence="1" id="KW-0812">Transmembrane</keyword>
<feature type="transmembrane region" description="Helical" evidence="1">
    <location>
        <begin position="152"/>
        <end position="171"/>
    </location>
</feature>
<dbReference type="Proteomes" id="UP000287969">
    <property type="component" value="Chromosome"/>
</dbReference>
<evidence type="ECO:0000313" key="2">
    <source>
        <dbReference type="EMBL" id="QAT63121.1"/>
    </source>
</evidence>
<feature type="transmembrane region" description="Helical" evidence="1">
    <location>
        <begin position="50"/>
        <end position="68"/>
    </location>
</feature>
<feature type="transmembrane region" description="Helical" evidence="1">
    <location>
        <begin position="120"/>
        <end position="145"/>
    </location>
</feature>
<name>A0A410QGK5_9FIRM</name>
<feature type="transmembrane region" description="Helical" evidence="1">
    <location>
        <begin position="20"/>
        <end position="44"/>
    </location>
</feature>
<keyword evidence="1" id="KW-1133">Transmembrane helix</keyword>